<dbReference type="Proteomes" id="UP001140217">
    <property type="component" value="Unassembled WGS sequence"/>
</dbReference>
<dbReference type="GO" id="GO:0016020">
    <property type="term" value="C:membrane"/>
    <property type="evidence" value="ECO:0007669"/>
    <property type="project" value="UniProtKB-SubCell"/>
</dbReference>
<evidence type="ECO:0000256" key="5">
    <source>
        <dbReference type="ARBA" id="ARBA00023136"/>
    </source>
</evidence>
<dbReference type="InterPro" id="IPR005828">
    <property type="entry name" value="MFS_sugar_transport-like"/>
</dbReference>
<feature type="transmembrane region" description="Helical" evidence="6">
    <location>
        <begin position="260"/>
        <end position="281"/>
    </location>
</feature>
<comment type="subcellular location">
    <subcellularLocation>
        <location evidence="1">Membrane</location>
        <topology evidence="1">Multi-pass membrane protein</topology>
    </subcellularLocation>
</comment>
<dbReference type="InterPro" id="IPR045263">
    <property type="entry name" value="GLUT"/>
</dbReference>
<sequence>MPLCSGVASAAVATYNSECAPVKVRGLVGTMLHLSIEVGIFVSQLASALLADVPDWRILFGLGAAASLVQLLWLPFMPESPRFLASHGRVDEAARALRFLRPRHDISLELAALTGALQPADEAGFVPDTGDEAKASEAKICEDNGASSGAASQHAVPASQASSGRSKAIGLVGILRGRTPDVLWHPLFCTLFLMGFQQWSGTKGVVFYSTEIMEKVFHMTRAQVRRTPNSAQWVTIGIAATGIVGVLAGACLIDRLGRRRLLQISTGGLSIACVLVTVGRVCNAPVLAAASLFAFKIVYCLGLGPIPWLCASEMLPYYALGTVSGVACALNWTAVFTIGMLFPALSRALDNYLFLPFAALNAVAFATVLLFVPETKGRLVGDVLMRHGRGLHVVLSMRKARPSTSDEAHAPSPV</sequence>
<feature type="transmembrane region" description="Helical" evidence="6">
    <location>
        <begin position="287"/>
        <end position="310"/>
    </location>
</feature>
<dbReference type="PANTHER" id="PTHR23503">
    <property type="entry name" value="SOLUTE CARRIER FAMILY 2"/>
    <property type="match status" value="1"/>
</dbReference>
<dbReference type="AlphaFoldDB" id="A0A9W8LL62"/>
<protein>
    <submittedName>
        <fullName evidence="8">Bifunctional purine biosynthesis protein PurH</fullName>
    </submittedName>
</protein>
<keyword evidence="2" id="KW-0813">Transport</keyword>
<name>A0A9W8LL62_9FUNG</name>
<feature type="transmembrane region" description="Helical" evidence="6">
    <location>
        <begin position="317"/>
        <end position="342"/>
    </location>
</feature>
<dbReference type="Gene3D" id="1.20.1250.20">
    <property type="entry name" value="MFS general substrate transporter like domains"/>
    <property type="match status" value="1"/>
</dbReference>
<evidence type="ECO:0000256" key="4">
    <source>
        <dbReference type="ARBA" id="ARBA00022989"/>
    </source>
</evidence>
<dbReference type="PANTHER" id="PTHR23503:SF8">
    <property type="entry name" value="FACILITATED GLUCOSE TRANSPORTER PROTEIN 1"/>
    <property type="match status" value="1"/>
</dbReference>
<evidence type="ECO:0000256" key="1">
    <source>
        <dbReference type="ARBA" id="ARBA00004141"/>
    </source>
</evidence>
<evidence type="ECO:0000256" key="2">
    <source>
        <dbReference type="ARBA" id="ARBA00022448"/>
    </source>
</evidence>
<dbReference type="GO" id="GO:0015149">
    <property type="term" value="F:hexose transmembrane transporter activity"/>
    <property type="evidence" value="ECO:0007669"/>
    <property type="project" value="TreeGrafter"/>
</dbReference>
<evidence type="ECO:0000313" key="9">
    <source>
        <dbReference type="Proteomes" id="UP001140217"/>
    </source>
</evidence>
<evidence type="ECO:0000256" key="6">
    <source>
        <dbReference type="SAM" id="Phobius"/>
    </source>
</evidence>
<dbReference type="InterPro" id="IPR036259">
    <property type="entry name" value="MFS_trans_sf"/>
</dbReference>
<dbReference type="EMBL" id="JANBUL010000042">
    <property type="protein sequence ID" value="KAJ2783652.1"/>
    <property type="molecule type" value="Genomic_DNA"/>
</dbReference>
<keyword evidence="3 6" id="KW-0812">Transmembrane</keyword>
<keyword evidence="9" id="KW-1185">Reference proteome</keyword>
<keyword evidence="4 6" id="KW-1133">Transmembrane helix</keyword>
<dbReference type="InterPro" id="IPR005829">
    <property type="entry name" value="Sugar_transporter_CS"/>
</dbReference>
<feature type="domain" description="Major facilitator superfamily (MFS) profile" evidence="7">
    <location>
        <begin position="1"/>
        <end position="376"/>
    </location>
</feature>
<reference evidence="8" key="1">
    <citation type="submission" date="2022-07" db="EMBL/GenBank/DDBJ databases">
        <title>Phylogenomic reconstructions and comparative analyses of Kickxellomycotina fungi.</title>
        <authorList>
            <person name="Reynolds N.K."/>
            <person name="Stajich J.E."/>
            <person name="Barry K."/>
            <person name="Grigoriev I.V."/>
            <person name="Crous P."/>
            <person name="Smith M.E."/>
        </authorList>
    </citation>
    <scope>NUCLEOTIDE SEQUENCE</scope>
    <source>
        <strain evidence="8">NBRC 105414</strain>
    </source>
</reference>
<accession>A0A9W8LL62</accession>
<feature type="transmembrane region" description="Helical" evidence="6">
    <location>
        <begin position="233"/>
        <end position="253"/>
    </location>
</feature>
<feature type="transmembrane region" description="Helical" evidence="6">
    <location>
        <begin position="354"/>
        <end position="372"/>
    </location>
</feature>
<dbReference type="OrthoDB" id="6612291at2759"/>
<dbReference type="SUPFAM" id="SSF103473">
    <property type="entry name" value="MFS general substrate transporter"/>
    <property type="match status" value="1"/>
</dbReference>
<dbReference type="Pfam" id="PF00083">
    <property type="entry name" value="Sugar_tr"/>
    <property type="match status" value="2"/>
</dbReference>
<comment type="caution">
    <text evidence="8">The sequence shown here is derived from an EMBL/GenBank/DDBJ whole genome shotgun (WGS) entry which is preliminary data.</text>
</comment>
<proteinExistence type="predicted"/>
<dbReference type="PROSITE" id="PS50850">
    <property type="entry name" value="MFS"/>
    <property type="match status" value="1"/>
</dbReference>
<evidence type="ECO:0000313" key="8">
    <source>
        <dbReference type="EMBL" id="KAJ2783652.1"/>
    </source>
</evidence>
<evidence type="ECO:0000259" key="7">
    <source>
        <dbReference type="PROSITE" id="PS50850"/>
    </source>
</evidence>
<gene>
    <name evidence="8" type="primary">HGT20_3</name>
    <name evidence="8" type="ORF">H4R18_001562</name>
</gene>
<evidence type="ECO:0000256" key="3">
    <source>
        <dbReference type="ARBA" id="ARBA00022692"/>
    </source>
</evidence>
<dbReference type="PROSITE" id="PS00216">
    <property type="entry name" value="SUGAR_TRANSPORT_1"/>
    <property type="match status" value="1"/>
</dbReference>
<organism evidence="8 9">
    <name type="scientific">Coemansia javaensis</name>
    <dbReference type="NCBI Taxonomy" id="2761396"/>
    <lineage>
        <taxon>Eukaryota</taxon>
        <taxon>Fungi</taxon>
        <taxon>Fungi incertae sedis</taxon>
        <taxon>Zoopagomycota</taxon>
        <taxon>Kickxellomycotina</taxon>
        <taxon>Kickxellomycetes</taxon>
        <taxon>Kickxellales</taxon>
        <taxon>Kickxellaceae</taxon>
        <taxon>Coemansia</taxon>
    </lineage>
</organism>
<dbReference type="InterPro" id="IPR020846">
    <property type="entry name" value="MFS_dom"/>
</dbReference>
<keyword evidence="5 6" id="KW-0472">Membrane</keyword>